<dbReference type="Proteomes" id="UP001652409">
    <property type="component" value="Unassembled WGS sequence"/>
</dbReference>
<keyword evidence="6 11" id="KW-0239">DNA-directed DNA polymerase</keyword>
<dbReference type="SMART" id="SM00279">
    <property type="entry name" value="HhH2"/>
    <property type="match status" value="1"/>
</dbReference>
<dbReference type="SUPFAM" id="SSF56672">
    <property type="entry name" value="DNA/RNA polymerases"/>
    <property type="match status" value="1"/>
</dbReference>
<name>A0ABT2TVR9_9FIRM</name>
<dbReference type="SMART" id="SM00482">
    <property type="entry name" value="POLAc"/>
    <property type="match status" value="1"/>
</dbReference>
<dbReference type="InterPro" id="IPR002298">
    <property type="entry name" value="DNA_polymerase_A"/>
</dbReference>
<dbReference type="InterPro" id="IPR012337">
    <property type="entry name" value="RNaseH-like_sf"/>
</dbReference>
<dbReference type="Pfam" id="PF01367">
    <property type="entry name" value="5_3_exonuc"/>
    <property type="match status" value="1"/>
</dbReference>
<evidence type="ECO:0000256" key="7">
    <source>
        <dbReference type="ARBA" id="ARBA00023125"/>
    </source>
</evidence>
<dbReference type="PANTHER" id="PTHR10133">
    <property type="entry name" value="DNA POLYMERASE I"/>
    <property type="match status" value="1"/>
</dbReference>
<dbReference type="InterPro" id="IPR002421">
    <property type="entry name" value="5-3_exonuclease"/>
</dbReference>
<dbReference type="Gene3D" id="3.30.420.10">
    <property type="entry name" value="Ribonuclease H-like superfamily/Ribonuclease H"/>
    <property type="match status" value="1"/>
</dbReference>
<sequence length="879" mass="99135">MSEKILLIDGHSILNRAFYGLPDLTNSEGLHTGAVYGFLNIILRILEEEKPKYLTVAFDLHAPTFRHKIYEAYKGTRKPMPQELREQVPLIKEMLQAMGVEIVSKEGYEADDLLGTLARQSEAKGMDVTILSGDRDLLQLATEKVMIRLPKTVRGKTTIEDYHAQQVIEKYQVTPAQVIELKALMGDSADNIPGIPGVGEKTATKLIVEYGSIENAYQHVEEIKPNKARESLREHYNLAQLSKTLATINTESPVDFSYEKARLGDLYTKEAFALCKRLDFKNLLARFDQTMSQELTEVKEFFTCEDLSGCEALFEKAGKQKVVGTALLSDKEEVYGLGLAITEQEIYYIPVANFITGPYLCGKIADLALNTRICAIDIKTMLKHVNLEEEHQVFDAGVAAYLLNPLKSTYTCEDLAREYEGGKMIPSREELLGKASFRKAWEEDQEGLSSYACYTAETVLSCMEPLKQALEETGMWKVYTQIELPLIFTLDSMEKTGIQVKGEELKAYGDRLAVRIHELEQAIYQQAGEEFNINSPKQLGVVLFEKMGIKGGKKTKTGYSTAADVLEKLAEQQPIIKDILEYRQLAKLKSTYADGLAGMIDKDGRIHSTFNQTITATGRISSTEPNLQNIPVRMELGRLIRKVFVPEDGCVFLDADYSQIELRVLAHMSGDQTLIQAYQQAQDIHRLTASQVFHVPFDQVTPLQRRNAKAVNFGIVYGISSFGLSQDLSITRKEAADYIQKYFETYPKIKEFLDDLVETAREKGYASTMYGRRRPVPELKSSNFMQRSFGERVAMNSPIQGTAADIIKIAMNRVYKRLKSEGKKSRLVLQVHDELLIETRKEELTQVARILEEEMKGAASLQVELEVDMHEGSSWYEAK</sequence>
<keyword evidence="11" id="KW-0269">Exonuclease</keyword>
<dbReference type="Gene3D" id="1.10.150.20">
    <property type="entry name" value="5' to 3' exonuclease, C-terminal subdomain"/>
    <property type="match status" value="2"/>
</dbReference>
<dbReference type="CDD" id="cd08637">
    <property type="entry name" value="DNA_pol_A_pol_I_C"/>
    <property type="match status" value="1"/>
</dbReference>
<dbReference type="Gene3D" id="3.40.50.1010">
    <property type="entry name" value="5'-nuclease"/>
    <property type="match status" value="1"/>
</dbReference>
<dbReference type="InterPro" id="IPR020046">
    <property type="entry name" value="5-3_exonucl_a-hlix_arch_N"/>
</dbReference>
<dbReference type="CDD" id="cd09859">
    <property type="entry name" value="PIN_53EXO"/>
    <property type="match status" value="1"/>
</dbReference>
<keyword evidence="7 11" id="KW-0238">DNA-binding</keyword>
<keyword evidence="3 11" id="KW-0548">Nucleotidyltransferase</keyword>
<evidence type="ECO:0000259" key="13">
    <source>
        <dbReference type="SMART" id="SM00482"/>
    </source>
</evidence>
<keyword evidence="2 11" id="KW-0808">Transferase</keyword>
<evidence type="ECO:0000256" key="6">
    <source>
        <dbReference type="ARBA" id="ARBA00022932"/>
    </source>
</evidence>
<dbReference type="InterPro" id="IPR020045">
    <property type="entry name" value="DNA_polI_H3TH"/>
</dbReference>
<organism evidence="14 15">
    <name type="scientific">Blautia ammoniilytica</name>
    <dbReference type="NCBI Taxonomy" id="2981782"/>
    <lineage>
        <taxon>Bacteria</taxon>
        <taxon>Bacillati</taxon>
        <taxon>Bacillota</taxon>
        <taxon>Clostridia</taxon>
        <taxon>Lachnospirales</taxon>
        <taxon>Lachnospiraceae</taxon>
        <taxon>Blautia</taxon>
    </lineage>
</organism>
<evidence type="ECO:0000256" key="11">
    <source>
        <dbReference type="RuleBase" id="RU004460"/>
    </source>
</evidence>
<comment type="catalytic activity">
    <reaction evidence="9 11">
        <text>DNA(n) + a 2'-deoxyribonucleoside 5'-triphosphate = DNA(n+1) + diphosphate</text>
        <dbReference type="Rhea" id="RHEA:22508"/>
        <dbReference type="Rhea" id="RHEA-COMP:17339"/>
        <dbReference type="Rhea" id="RHEA-COMP:17340"/>
        <dbReference type="ChEBI" id="CHEBI:33019"/>
        <dbReference type="ChEBI" id="CHEBI:61560"/>
        <dbReference type="ChEBI" id="CHEBI:173112"/>
        <dbReference type="EC" id="2.7.7.7"/>
    </reaction>
</comment>
<dbReference type="CDD" id="cd06140">
    <property type="entry name" value="DNA_polA_I_Bacillus_like_exo"/>
    <property type="match status" value="1"/>
</dbReference>
<feature type="domain" description="DNA-directed DNA polymerase family A palm" evidence="13">
    <location>
        <begin position="637"/>
        <end position="843"/>
    </location>
</feature>
<evidence type="ECO:0000256" key="8">
    <source>
        <dbReference type="ARBA" id="ARBA00023204"/>
    </source>
</evidence>
<dbReference type="PANTHER" id="PTHR10133:SF27">
    <property type="entry name" value="DNA POLYMERASE NU"/>
    <property type="match status" value="1"/>
</dbReference>
<keyword evidence="5 11" id="KW-0227">DNA damage</keyword>
<evidence type="ECO:0000256" key="3">
    <source>
        <dbReference type="ARBA" id="ARBA00022695"/>
    </source>
</evidence>
<protein>
    <recommendedName>
        <fullName evidence="10 11">DNA polymerase I</fullName>
        <ecNumber evidence="10 11">2.7.7.7</ecNumber>
    </recommendedName>
</protein>
<dbReference type="SUPFAM" id="SSF53098">
    <property type="entry name" value="Ribonuclease H-like"/>
    <property type="match status" value="1"/>
</dbReference>
<dbReference type="Gene3D" id="1.20.1060.10">
    <property type="entry name" value="Taq DNA Polymerase, Chain T, domain 4"/>
    <property type="match status" value="1"/>
</dbReference>
<proteinExistence type="inferred from homology"/>
<dbReference type="InterPro" id="IPR018320">
    <property type="entry name" value="DNA_polymerase_1"/>
</dbReference>
<comment type="function">
    <text evidence="11">In addition to polymerase activity, this DNA polymerase exhibits 5'-3' exonuclease activity.</text>
</comment>
<dbReference type="CDD" id="cd09898">
    <property type="entry name" value="H3TH_53EXO"/>
    <property type="match status" value="1"/>
</dbReference>
<dbReference type="InterPro" id="IPR001098">
    <property type="entry name" value="DNA-dir_DNA_pol_A_palm_dom"/>
</dbReference>
<feature type="domain" description="5'-3' exonuclease" evidence="12">
    <location>
        <begin position="3"/>
        <end position="264"/>
    </location>
</feature>
<dbReference type="EC" id="2.7.7.7" evidence="10 11"/>
<evidence type="ECO:0000313" key="14">
    <source>
        <dbReference type="EMBL" id="MCU6765662.1"/>
    </source>
</evidence>
<keyword evidence="15" id="KW-1185">Reference proteome</keyword>
<dbReference type="InterPro" id="IPR019760">
    <property type="entry name" value="DNA-dir_DNA_pol_A_CS"/>
</dbReference>
<dbReference type="SUPFAM" id="SSF47807">
    <property type="entry name" value="5' to 3' exonuclease, C-terminal subdomain"/>
    <property type="match status" value="1"/>
</dbReference>
<dbReference type="PRINTS" id="PR00868">
    <property type="entry name" value="DNAPOLI"/>
</dbReference>
<dbReference type="RefSeq" id="WP_158421621.1">
    <property type="nucleotide sequence ID" value="NZ_JAOQJL010000016.1"/>
</dbReference>
<dbReference type="SUPFAM" id="SSF88723">
    <property type="entry name" value="PIN domain-like"/>
    <property type="match status" value="1"/>
</dbReference>
<dbReference type="PROSITE" id="PS00447">
    <property type="entry name" value="DNA_POLYMERASE_A"/>
    <property type="match status" value="1"/>
</dbReference>
<keyword evidence="11" id="KW-0378">Hydrolase</keyword>
<dbReference type="SMART" id="SM00475">
    <property type="entry name" value="53EXOc"/>
    <property type="match status" value="1"/>
</dbReference>
<keyword evidence="11" id="KW-0540">Nuclease</keyword>
<comment type="similarity">
    <text evidence="1 11">Belongs to the DNA polymerase type-A family.</text>
</comment>
<evidence type="ECO:0000256" key="4">
    <source>
        <dbReference type="ARBA" id="ARBA00022705"/>
    </source>
</evidence>
<evidence type="ECO:0000313" key="15">
    <source>
        <dbReference type="Proteomes" id="UP001652409"/>
    </source>
</evidence>
<evidence type="ECO:0000256" key="2">
    <source>
        <dbReference type="ARBA" id="ARBA00022679"/>
    </source>
</evidence>
<dbReference type="NCBIfam" id="TIGR00593">
    <property type="entry name" value="pola"/>
    <property type="match status" value="1"/>
</dbReference>
<dbReference type="InterPro" id="IPR036397">
    <property type="entry name" value="RNaseH_sf"/>
</dbReference>
<dbReference type="InterPro" id="IPR043502">
    <property type="entry name" value="DNA/RNA_pol_sf"/>
</dbReference>
<evidence type="ECO:0000256" key="10">
    <source>
        <dbReference type="NCBIfam" id="TIGR00593"/>
    </source>
</evidence>
<dbReference type="Pfam" id="PF00476">
    <property type="entry name" value="DNA_pol_A"/>
    <property type="match status" value="1"/>
</dbReference>
<dbReference type="NCBIfam" id="NF004397">
    <property type="entry name" value="PRK05755.1"/>
    <property type="match status" value="1"/>
</dbReference>
<reference evidence="14 15" key="1">
    <citation type="journal article" date="2021" name="ISME Commun">
        <title>Automated analysis of genomic sequences facilitates high-throughput and comprehensive description of bacteria.</title>
        <authorList>
            <person name="Hitch T.C.A."/>
        </authorList>
    </citation>
    <scope>NUCLEOTIDE SEQUENCE [LARGE SCALE GENOMIC DNA]</scope>
    <source>
        <strain evidence="14 15">Sanger_23</strain>
    </source>
</reference>
<dbReference type="InterPro" id="IPR029060">
    <property type="entry name" value="PIN-like_dom_sf"/>
</dbReference>
<keyword evidence="8 11" id="KW-0234">DNA repair</keyword>
<evidence type="ECO:0000256" key="5">
    <source>
        <dbReference type="ARBA" id="ARBA00022763"/>
    </source>
</evidence>
<dbReference type="Gene3D" id="3.30.70.370">
    <property type="match status" value="1"/>
</dbReference>
<accession>A0ABT2TVR9</accession>
<dbReference type="InterPro" id="IPR008918">
    <property type="entry name" value="HhH2"/>
</dbReference>
<evidence type="ECO:0000256" key="9">
    <source>
        <dbReference type="ARBA" id="ARBA00049244"/>
    </source>
</evidence>
<evidence type="ECO:0000256" key="1">
    <source>
        <dbReference type="ARBA" id="ARBA00007705"/>
    </source>
</evidence>
<dbReference type="EMBL" id="JAOQJL010000016">
    <property type="protein sequence ID" value="MCU6765662.1"/>
    <property type="molecule type" value="Genomic_DNA"/>
</dbReference>
<evidence type="ECO:0000259" key="12">
    <source>
        <dbReference type="SMART" id="SM00475"/>
    </source>
</evidence>
<dbReference type="GO" id="GO:0003887">
    <property type="term" value="F:DNA-directed DNA polymerase activity"/>
    <property type="evidence" value="ECO:0007669"/>
    <property type="project" value="UniProtKB-EC"/>
</dbReference>
<dbReference type="Pfam" id="PF02739">
    <property type="entry name" value="5_3_exonuc_N"/>
    <property type="match status" value="1"/>
</dbReference>
<dbReference type="InterPro" id="IPR036279">
    <property type="entry name" value="5-3_exonuclease_C_sf"/>
</dbReference>
<keyword evidence="4 11" id="KW-0235">DNA replication</keyword>
<gene>
    <name evidence="11 14" type="primary">polA</name>
    <name evidence="14" type="ORF">OCV61_09590</name>
</gene>
<comment type="caution">
    <text evidence="14">The sequence shown here is derived from an EMBL/GenBank/DDBJ whole genome shotgun (WGS) entry which is preliminary data.</text>
</comment>
<comment type="subunit">
    <text evidence="11">Single-chain monomer with multiple functions.</text>
</comment>